<feature type="coiled-coil region" evidence="1">
    <location>
        <begin position="462"/>
        <end position="489"/>
    </location>
</feature>
<evidence type="ECO:0000256" key="1">
    <source>
        <dbReference type="SAM" id="Coils"/>
    </source>
</evidence>
<organism evidence="2 3">
    <name type="scientific">Haloarcula quadrata</name>
    <dbReference type="NCBI Taxonomy" id="182779"/>
    <lineage>
        <taxon>Archaea</taxon>
        <taxon>Methanobacteriati</taxon>
        <taxon>Methanobacteriota</taxon>
        <taxon>Stenosarchaea group</taxon>
        <taxon>Halobacteria</taxon>
        <taxon>Halobacteriales</taxon>
        <taxon>Haloarculaceae</taxon>
        <taxon>Haloarcula</taxon>
    </lineage>
</organism>
<dbReference type="EMBL" id="RBWW01000003">
    <property type="protein sequence ID" value="RKS75923.1"/>
    <property type="molecule type" value="Genomic_DNA"/>
</dbReference>
<name>A0A495QR07_9EURY</name>
<gene>
    <name evidence="2" type="ORF">BDK61_4542</name>
</gene>
<comment type="caution">
    <text evidence="2">The sequence shown here is derived from an EMBL/GenBank/DDBJ whole genome shotgun (WGS) entry which is preliminary data.</text>
</comment>
<keyword evidence="1" id="KW-0175">Coiled coil</keyword>
<sequence>MDPSGSGRSDQQYESMLDRVDTLLSTFTDSDHFADLTRHQQQEATFVVEGVAELLYGYEDTTLEECDRSSLETVCTRIYPAKMSVEPDHFGAVGPVLAAFFRFLGDRDYHMDGEDLAAHVEGLRDDIVTAAADSGTGSLATSTAMGAVDSGVSPEFMSGDMGDPSVEPDIGMSELGLTPDETAALDDALDALSPESRETLETVTEALLDPTMPASQEAVFDVVDVTREEYQAAMDEALANLQDGDAFRGPGNDQDPSVLDTDQAEWFLELYGRLLVYVNSRFDVVPEIDSYEEFSTAFLDEIRPIRDRLYHEADTEAIITEFVTENPAGLSESALSQVEEWIAYETDEFAVVEHRERDTVFLDPEQPRAFAVTAVHDPYPEKFPPAELPMPVADVVLLPFEDTIVSDGWLRPDPILLGAWDMLLDTDLDATDEEARHRYGVAATLPPEDEPDRSDAEKLRFYTKNKENRERFAEEINRLKNESEELARIYHQQIGKGRARSLGREFREMGLDEAYVAIYDGQVVATAPTESAVRDTLSDIMPDGTTDHPYIYHYDP</sequence>
<proteinExistence type="predicted"/>
<dbReference type="Proteomes" id="UP000268233">
    <property type="component" value="Unassembled WGS sequence"/>
</dbReference>
<reference evidence="2 3" key="1">
    <citation type="submission" date="2018-10" db="EMBL/GenBank/DDBJ databases">
        <title>Genomic Encyclopedia of Archaeal and Bacterial Type Strains, Phase II (KMG-II): from individual species to whole genera.</title>
        <authorList>
            <person name="Goeker M."/>
        </authorList>
    </citation>
    <scope>NUCLEOTIDE SEQUENCE [LARGE SCALE GENOMIC DNA]</scope>
    <source>
        <strain evidence="2 3">DSM 11927</strain>
    </source>
</reference>
<evidence type="ECO:0000313" key="2">
    <source>
        <dbReference type="EMBL" id="RKS75923.1"/>
    </source>
</evidence>
<protein>
    <submittedName>
        <fullName evidence="2">Uncharacterized protein</fullName>
    </submittedName>
</protein>
<dbReference type="RefSeq" id="WP_244209988.1">
    <property type="nucleotide sequence ID" value="NZ_RBWW01000003.1"/>
</dbReference>
<evidence type="ECO:0000313" key="3">
    <source>
        <dbReference type="Proteomes" id="UP000268233"/>
    </source>
</evidence>
<dbReference type="AlphaFoldDB" id="A0A495QR07"/>
<keyword evidence="3" id="KW-1185">Reference proteome</keyword>
<accession>A0A495QR07</accession>